<dbReference type="AlphaFoldDB" id="A0A1G6THU4"/>
<dbReference type="STRING" id="1640674.SAMN05216323_11223"/>
<name>A0A1G6THU4_9BACT</name>
<protein>
    <submittedName>
        <fullName evidence="1">Uncharacterized protein</fullName>
    </submittedName>
</protein>
<organism evidence="1 2">
    <name type="scientific">Williamwhitmania taraxaci</name>
    <dbReference type="NCBI Taxonomy" id="1640674"/>
    <lineage>
        <taxon>Bacteria</taxon>
        <taxon>Pseudomonadati</taxon>
        <taxon>Bacteroidota</taxon>
        <taxon>Bacteroidia</taxon>
        <taxon>Bacteroidales</taxon>
        <taxon>Williamwhitmaniaceae</taxon>
        <taxon>Williamwhitmania</taxon>
    </lineage>
</organism>
<dbReference type="EMBL" id="FMYP01000122">
    <property type="protein sequence ID" value="SDD27997.1"/>
    <property type="molecule type" value="Genomic_DNA"/>
</dbReference>
<accession>A0A1G6THU4</accession>
<proteinExistence type="predicted"/>
<dbReference type="RefSeq" id="WP_092441009.1">
    <property type="nucleotide sequence ID" value="NZ_FMYP01000122.1"/>
</dbReference>
<dbReference type="Proteomes" id="UP000199452">
    <property type="component" value="Unassembled WGS sequence"/>
</dbReference>
<dbReference type="OrthoDB" id="5952844at2"/>
<evidence type="ECO:0000313" key="1">
    <source>
        <dbReference type="EMBL" id="SDD27997.1"/>
    </source>
</evidence>
<gene>
    <name evidence="1" type="ORF">SAMN05216323_11223</name>
</gene>
<keyword evidence="2" id="KW-1185">Reference proteome</keyword>
<evidence type="ECO:0000313" key="2">
    <source>
        <dbReference type="Proteomes" id="UP000199452"/>
    </source>
</evidence>
<reference evidence="1 2" key="1">
    <citation type="submission" date="2016-09" db="EMBL/GenBank/DDBJ databases">
        <authorList>
            <person name="Capua I."/>
            <person name="De Benedictis P."/>
            <person name="Joannis T."/>
            <person name="Lombin L.H."/>
            <person name="Cattoli G."/>
        </authorList>
    </citation>
    <scope>NUCLEOTIDE SEQUENCE [LARGE SCALE GENOMIC DNA]</scope>
    <source>
        <strain evidence="1 2">A7P-90m</strain>
    </source>
</reference>
<sequence length="156" mass="17265">METKITGTIGPVTKKTILDEIDSIQSKLPFLINLKADDRHNLAKMGDKTLAFVTKGLDYAKQNPTIVPPFLDVTQFENEVNVVTDLSSIMKSIRQLLEKIDDTTMLAGSEAYASALVFYNAVKSASKVDVPGMKSIYEDLQTRFPGRGKSNHPDEE</sequence>